<organism evidence="2 3">
    <name type="scientific">Gardnerella vaginalis</name>
    <dbReference type="NCBI Taxonomy" id="2702"/>
    <lineage>
        <taxon>Bacteria</taxon>
        <taxon>Bacillati</taxon>
        <taxon>Actinomycetota</taxon>
        <taxon>Actinomycetes</taxon>
        <taxon>Bifidobacteriales</taxon>
        <taxon>Bifidobacteriaceae</taxon>
        <taxon>Gardnerella</taxon>
    </lineage>
</organism>
<evidence type="ECO:0000256" key="1">
    <source>
        <dbReference type="SAM" id="MobiDB-lite"/>
    </source>
</evidence>
<name>A0A3E1IWU7_GARVA</name>
<dbReference type="AlphaFoldDB" id="A0A3E1IWU7"/>
<accession>A0A3E1IWU7</accession>
<comment type="caution">
    <text evidence="2">The sequence shown here is derived from an EMBL/GenBank/DDBJ whole genome shotgun (WGS) entry which is preliminary data.</text>
</comment>
<evidence type="ECO:0000313" key="3">
    <source>
        <dbReference type="Proteomes" id="UP000258533"/>
    </source>
</evidence>
<dbReference type="EMBL" id="LRTT01000001">
    <property type="protein sequence ID" value="RFD77254.1"/>
    <property type="molecule type" value="Genomic_DNA"/>
</dbReference>
<gene>
    <name evidence="2" type="ORF">AXE73_01145</name>
</gene>
<sequence>MRFAISSSVKARSRSSASALSGSALRIAFARDSSSAQAGRSANTLQFYQCQSLHLLANYTFHTPSGLPIRLIHIPQQYLNQLRKANLTFAFKTIILYVKLAFH</sequence>
<dbReference type="Proteomes" id="UP000258533">
    <property type="component" value="Unassembled WGS sequence"/>
</dbReference>
<evidence type="ECO:0000313" key="2">
    <source>
        <dbReference type="EMBL" id="RFD77254.1"/>
    </source>
</evidence>
<proteinExistence type="predicted"/>
<reference evidence="2 3" key="1">
    <citation type="submission" date="2016-02" db="EMBL/GenBank/DDBJ databases">
        <title>Gardnerella vaginalis Subgroups Defined by cpn60 Sequencing and Sialidase Activity in Isolates from Canada, Belgium and Kenya.</title>
        <authorList>
            <person name="Schellenberg J."/>
            <person name="Paramel Jayaprakash T."/>
            <person name="Withana Gamage N."/>
            <person name="Patterson M.H."/>
            <person name="Vaneechoutte M."/>
            <person name="Hill J.E."/>
        </authorList>
    </citation>
    <scope>NUCLEOTIDE SEQUENCE [LARGE SCALE GENOMIC DNA]</scope>
    <source>
        <strain evidence="2 3">N144</strain>
    </source>
</reference>
<protein>
    <submittedName>
        <fullName evidence="2">Uncharacterized protein</fullName>
    </submittedName>
</protein>
<feature type="region of interest" description="Disordered" evidence="1">
    <location>
        <begin position="1"/>
        <end position="21"/>
    </location>
</feature>